<dbReference type="AlphaFoldDB" id="A0A1I6L2R5"/>
<evidence type="ECO:0000313" key="1">
    <source>
        <dbReference type="EMBL" id="SFR97727.1"/>
    </source>
</evidence>
<dbReference type="Proteomes" id="UP000198824">
    <property type="component" value="Unassembled WGS sequence"/>
</dbReference>
<protein>
    <submittedName>
        <fullName evidence="1">Uncharacterized protein</fullName>
    </submittedName>
</protein>
<name>A0A1I6L2R5_9SPHN</name>
<dbReference type="STRING" id="1166337.SAMN05192580_2199"/>
<dbReference type="EMBL" id="FOZG01000002">
    <property type="protein sequence ID" value="SFR97727.1"/>
    <property type="molecule type" value="Genomic_DNA"/>
</dbReference>
<sequence>MATQHTAPVAPFHPSAWLTAFEQIGGSYALGAGQTLYLFVSNCTDADLATVMRHIIGRPERRDAIKAAIEAKRMGEAA</sequence>
<keyword evidence="2" id="KW-1185">Reference proteome</keyword>
<evidence type="ECO:0000313" key="2">
    <source>
        <dbReference type="Proteomes" id="UP000198824"/>
    </source>
</evidence>
<reference evidence="1 2" key="1">
    <citation type="submission" date="2016-10" db="EMBL/GenBank/DDBJ databases">
        <authorList>
            <person name="de Groot N.N."/>
        </authorList>
    </citation>
    <scope>NUCLEOTIDE SEQUENCE [LARGE SCALE GENOMIC DNA]</scope>
    <source>
        <strain evidence="1 2">S5-249</strain>
    </source>
</reference>
<proteinExistence type="predicted"/>
<dbReference type="RefSeq" id="WP_093314510.1">
    <property type="nucleotide sequence ID" value="NZ_FOZG01000002.1"/>
</dbReference>
<accession>A0A1I6L2R5</accession>
<organism evidence="1 2">
    <name type="scientific">Sphingomonas jatrophae</name>
    <dbReference type="NCBI Taxonomy" id="1166337"/>
    <lineage>
        <taxon>Bacteria</taxon>
        <taxon>Pseudomonadati</taxon>
        <taxon>Pseudomonadota</taxon>
        <taxon>Alphaproteobacteria</taxon>
        <taxon>Sphingomonadales</taxon>
        <taxon>Sphingomonadaceae</taxon>
        <taxon>Sphingomonas</taxon>
    </lineage>
</organism>
<dbReference type="OrthoDB" id="7571114at2"/>
<gene>
    <name evidence="1" type="ORF">SAMN05192580_2199</name>
</gene>